<gene>
    <name evidence="1" type="ORF">EZ437_17810</name>
</gene>
<keyword evidence="2" id="KW-1185">Reference proteome</keyword>
<proteinExistence type="predicted"/>
<sequence length="622" mass="67970">MKNIYFTTKLVSTYIGLGFIFLASLSSCKKSPIDNVRIVIDPDVIKYSMLLEIRDAADNKIKPQDVTVSFSGQDAGHIYEAAGKKKFTVQEGVINIGLGPDRKPVTGSPAKFTVVVNANGYLPVTRDLEISDDKNSQVVSIKLININKPPAGLEIIQQSVSLANGSVAQRAAYGISSKAPSVNRKLSGDKLSATSTASATTPIDDQTQVVLPEGTKFYYYQAENTGTVTSTIRVPVSKTENVELNEGNGTATYTRIVDYVTKEIVEPATTYRKVNLSKENVIITAVYRKGEDIPYSVYPYDIYKSFDAKLLTGQTLAEDKILYKSAVTKKLVDLFFTAKVEDKTGTTTTIREVVVTPENPISWYTSFVLNPSFINPVTNKAIVNGDVIECGLDPKNKTTLRTTVKEVILGNGSKQLRAESQTTDIGYYFPAVYTADYNYSFNTALSAEIADVYNVYGYIYIGINTGSANLGTQYKISPDRGAAALSGKIRSFTPIQISSGYTVSYWGKSYSSIPISGGSGTFNVFADIAQKLTIEPAVSLDLKFTCPGKVEYLGFGTAYITGSDEKEGWAHLKNGKWATNGFTQGQSYHAEINIDGGLITWDNKIEKYNYVEKKSLKTCPDK</sequence>
<organism evidence="1 2">
    <name type="scientific">Pedobacter psychroterrae</name>
    <dbReference type="NCBI Taxonomy" id="2530453"/>
    <lineage>
        <taxon>Bacteria</taxon>
        <taxon>Pseudomonadati</taxon>
        <taxon>Bacteroidota</taxon>
        <taxon>Sphingobacteriia</taxon>
        <taxon>Sphingobacteriales</taxon>
        <taxon>Sphingobacteriaceae</taxon>
        <taxon>Pedobacter</taxon>
    </lineage>
</organism>
<protein>
    <submittedName>
        <fullName evidence="1">Uncharacterized protein</fullName>
    </submittedName>
</protein>
<comment type="caution">
    <text evidence="1">The sequence shown here is derived from an EMBL/GenBank/DDBJ whole genome shotgun (WGS) entry which is preliminary data.</text>
</comment>
<dbReference type="Proteomes" id="UP000293347">
    <property type="component" value="Unassembled WGS sequence"/>
</dbReference>
<dbReference type="PROSITE" id="PS51257">
    <property type="entry name" value="PROKAR_LIPOPROTEIN"/>
    <property type="match status" value="1"/>
</dbReference>
<dbReference type="OrthoDB" id="755651at2"/>
<dbReference type="EMBL" id="SJSL01000006">
    <property type="protein sequence ID" value="TCC98991.1"/>
    <property type="molecule type" value="Genomic_DNA"/>
</dbReference>
<name>A0A4R0NEW6_9SPHI</name>
<evidence type="ECO:0000313" key="1">
    <source>
        <dbReference type="EMBL" id="TCC98991.1"/>
    </source>
</evidence>
<dbReference type="RefSeq" id="WP_131597422.1">
    <property type="nucleotide sequence ID" value="NZ_SJSL01000006.1"/>
</dbReference>
<accession>A0A4R0NEW6</accession>
<evidence type="ECO:0000313" key="2">
    <source>
        <dbReference type="Proteomes" id="UP000293347"/>
    </source>
</evidence>
<dbReference type="AlphaFoldDB" id="A0A4R0NEW6"/>
<reference evidence="1 2" key="1">
    <citation type="submission" date="2019-02" db="EMBL/GenBank/DDBJ databases">
        <title>Pedobacter sp. RP-1-14 sp. nov., isolated from Arctic soil.</title>
        <authorList>
            <person name="Dahal R.H."/>
        </authorList>
    </citation>
    <scope>NUCLEOTIDE SEQUENCE [LARGE SCALE GENOMIC DNA]</scope>
    <source>
        <strain evidence="1 2">RP-1-14</strain>
    </source>
</reference>